<dbReference type="Pfam" id="PF00128">
    <property type="entry name" value="Alpha-amylase"/>
    <property type="match status" value="1"/>
</dbReference>
<keyword evidence="2 5" id="KW-0378">Hydrolase</keyword>
<name>A0A0L9Y9U8_CLOBO</name>
<dbReference type="Gene3D" id="3.90.400.10">
    <property type="entry name" value="Oligo-1,6-glucosidase, Domain 2"/>
    <property type="match status" value="1"/>
</dbReference>
<dbReference type="Proteomes" id="UP000473681">
    <property type="component" value="Unassembled WGS sequence"/>
</dbReference>
<keyword evidence="3" id="KW-0326">Glycosidase</keyword>
<sequence>MDKTKVIYNSRDKNFKKPFGAVEIGQVIKLSIIVNKDLLVALELTDFNNESSLLEMKKEYLSDGNYKYSVEIDTSNKSGLLRYYFILIDGYKRIYYGNNDEKLGGEGQVYNNDPVPYEITVYEKIEVPKWYKDGVIYQIFVDRFCNGNEDNSINKPKKNSFLYATWDDDPMYIKDNMGRILRWDFYGGNLKGIIKKLDYIKSLGANIIYLSPIFKSSSCHKYDVGDYEIIDEMFGTNEEFSKLCNIAQSKGIRIILDGVFSNTGSDSRYFNKYGNYDEVGAYQSPNSKYYNWYKFITYPYQYQSWWGIDNRPNVNELEESYLDYIVNKKGSIIEKWMNLGASGWRLNVADELPDKFIEIFKKRMKEINQDSVLIGEVWDDASNKISYSKRRKYLFGKELDSITNYPLRECLINFVKGYITSEKLKKRIMSLYENYPREIFNSNMNVIGTHDTERILTILDGNLYLLKLMIVFQMTLPGVPVIYYGDEAGLKGGKDPENRKAYPWNNENQEILKFYSKVINIRKKEEVLRKGNLKIFDMDVNICVLKRTYEGKNIIVVLNNSGLHKNLNKFEFEGVYSELFSNKTIDFDRADINLSPYNFLILSK</sequence>
<dbReference type="SUPFAM" id="SSF51445">
    <property type="entry name" value="(Trans)glycosidases"/>
    <property type="match status" value="1"/>
</dbReference>
<evidence type="ECO:0000313" key="7">
    <source>
        <dbReference type="Proteomes" id="UP000473681"/>
    </source>
</evidence>
<dbReference type="Proteomes" id="UP000476820">
    <property type="component" value="Unassembled WGS sequence"/>
</dbReference>
<evidence type="ECO:0000313" key="5">
    <source>
        <dbReference type="EMBL" id="NFF89472.1"/>
    </source>
</evidence>
<accession>A0A0L9Y9U8</accession>
<dbReference type="CDD" id="cd11338">
    <property type="entry name" value="AmyAc_CMD"/>
    <property type="match status" value="1"/>
</dbReference>
<protein>
    <submittedName>
        <fullName evidence="5">Glycoside hydrolase family 13 protein</fullName>
    </submittedName>
</protein>
<dbReference type="InterPro" id="IPR013783">
    <property type="entry name" value="Ig-like_fold"/>
</dbReference>
<reference evidence="7 8" key="1">
    <citation type="submission" date="2019-04" db="EMBL/GenBank/DDBJ databases">
        <title>Genome sequencing of Clostridium botulinum Groups I-IV and Clostridium butyricum.</title>
        <authorList>
            <person name="Brunt J."/>
            <person name="Van Vliet A.H.M."/>
            <person name="Stringer S.C."/>
            <person name="Carter A.T."/>
            <person name="Peck M.W."/>
        </authorList>
    </citation>
    <scope>NUCLEOTIDE SEQUENCE [LARGE SCALE GENOMIC DNA]</scope>
    <source>
        <strain evidence="5 8">1605</strain>
        <strain evidence="6 7">CB-K-33E</strain>
    </source>
</reference>
<dbReference type="AlphaFoldDB" id="A0A0L9Y9U8"/>
<organism evidence="5 8">
    <name type="scientific">Clostridium botulinum</name>
    <dbReference type="NCBI Taxonomy" id="1491"/>
    <lineage>
        <taxon>Bacteria</taxon>
        <taxon>Bacillati</taxon>
        <taxon>Bacillota</taxon>
        <taxon>Clostridia</taxon>
        <taxon>Eubacteriales</taxon>
        <taxon>Clostridiaceae</taxon>
        <taxon>Clostridium</taxon>
    </lineage>
</organism>
<feature type="domain" description="Glycosyl hydrolase family 13 catalytic" evidence="4">
    <location>
        <begin position="138"/>
        <end position="522"/>
    </location>
</feature>
<gene>
    <name evidence="5" type="ORF">FC774_16700</name>
    <name evidence="6" type="ORF">FDB51_17510</name>
</gene>
<dbReference type="InterPro" id="IPR004185">
    <property type="entry name" value="Glyco_hydro_13_lg-like_dom"/>
</dbReference>
<comment type="caution">
    <text evidence="5">The sequence shown here is derived from an EMBL/GenBank/DDBJ whole genome shotgun (WGS) entry which is preliminary data.</text>
</comment>
<proteinExistence type="inferred from homology"/>
<dbReference type="PANTHER" id="PTHR10357:SF210">
    <property type="entry name" value="MALTODEXTRIN GLUCOSIDASE"/>
    <property type="match status" value="1"/>
</dbReference>
<comment type="similarity">
    <text evidence="1">Belongs to the glycosyl hydrolase 13 family.</text>
</comment>
<dbReference type="InterPro" id="IPR014756">
    <property type="entry name" value="Ig_E-set"/>
</dbReference>
<dbReference type="CDD" id="cd02857">
    <property type="entry name" value="E_set_CDase_PDE_N"/>
    <property type="match status" value="1"/>
</dbReference>
<evidence type="ECO:0000256" key="3">
    <source>
        <dbReference type="ARBA" id="ARBA00023295"/>
    </source>
</evidence>
<evidence type="ECO:0000313" key="6">
    <source>
        <dbReference type="EMBL" id="NFN36867.1"/>
    </source>
</evidence>
<dbReference type="EMBL" id="SWOV01000072">
    <property type="protein sequence ID" value="NFF89472.1"/>
    <property type="molecule type" value="Genomic_DNA"/>
</dbReference>
<dbReference type="OrthoDB" id="9805159at2"/>
<dbReference type="Gene3D" id="3.20.20.80">
    <property type="entry name" value="Glycosidases"/>
    <property type="match status" value="1"/>
</dbReference>
<dbReference type="SUPFAM" id="SSF51011">
    <property type="entry name" value="Glycosyl hydrolase domain"/>
    <property type="match status" value="1"/>
</dbReference>
<dbReference type="GO" id="GO:0005975">
    <property type="term" value="P:carbohydrate metabolic process"/>
    <property type="evidence" value="ECO:0007669"/>
    <property type="project" value="InterPro"/>
</dbReference>
<evidence type="ECO:0000259" key="4">
    <source>
        <dbReference type="SMART" id="SM00642"/>
    </source>
</evidence>
<evidence type="ECO:0000256" key="2">
    <source>
        <dbReference type="ARBA" id="ARBA00022801"/>
    </source>
</evidence>
<dbReference type="PANTHER" id="PTHR10357">
    <property type="entry name" value="ALPHA-AMYLASE FAMILY MEMBER"/>
    <property type="match status" value="1"/>
</dbReference>
<dbReference type="InterPro" id="IPR045857">
    <property type="entry name" value="O16G_dom_2"/>
</dbReference>
<dbReference type="EMBL" id="SWVK01000037">
    <property type="protein sequence ID" value="NFN36867.1"/>
    <property type="molecule type" value="Genomic_DNA"/>
</dbReference>
<dbReference type="GO" id="GO:0004553">
    <property type="term" value="F:hydrolase activity, hydrolyzing O-glycosyl compounds"/>
    <property type="evidence" value="ECO:0007669"/>
    <property type="project" value="InterPro"/>
</dbReference>
<dbReference type="Gene3D" id="2.60.40.1180">
    <property type="entry name" value="Golgi alpha-mannosidase II"/>
    <property type="match status" value="1"/>
</dbReference>
<dbReference type="InterPro" id="IPR006047">
    <property type="entry name" value="GH13_cat_dom"/>
</dbReference>
<evidence type="ECO:0000313" key="8">
    <source>
        <dbReference type="Proteomes" id="UP000476820"/>
    </source>
</evidence>
<dbReference type="SMART" id="SM00642">
    <property type="entry name" value="Aamy"/>
    <property type="match status" value="1"/>
</dbReference>
<dbReference type="InterPro" id="IPR017853">
    <property type="entry name" value="GH"/>
</dbReference>
<dbReference type="RefSeq" id="WP_053342128.1">
    <property type="nucleotide sequence ID" value="NZ_LFPA01000182.1"/>
</dbReference>
<dbReference type="SUPFAM" id="SSF81296">
    <property type="entry name" value="E set domains"/>
    <property type="match status" value="1"/>
</dbReference>
<dbReference type="InterPro" id="IPR013780">
    <property type="entry name" value="Glyco_hydro_b"/>
</dbReference>
<dbReference type="Gene3D" id="2.60.40.10">
    <property type="entry name" value="Immunoglobulins"/>
    <property type="match status" value="1"/>
</dbReference>
<evidence type="ECO:0000256" key="1">
    <source>
        <dbReference type="ARBA" id="ARBA00008061"/>
    </source>
</evidence>